<dbReference type="FunFam" id="1.20.1560.10:FF:000011">
    <property type="entry name" value="Multidrug ABC transporter ATP-binding protein"/>
    <property type="match status" value="1"/>
</dbReference>
<evidence type="ECO:0000256" key="5">
    <source>
        <dbReference type="ARBA" id="ARBA00022741"/>
    </source>
</evidence>
<keyword evidence="5" id="KW-0547">Nucleotide-binding</keyword>
<dbReference type="Proteomes" id="UP000516361">
    <property type="component" value="Chromosome"/>
</dbReference>
<feature type="compositionally biased region" description="Basic residues" evidence="9">
    <location>
        <begin position="1"/>
        <end position="11"/>
    </location>
</feature>
<dbReference type="InParanoid" id="A0A7G1G9C4"/>
<dbReference type="CDD" id="cd18547">
    <property type="entry name" value="ABC_6TM_Tm288_like"/>
    <property type="match status" value="1"/>
</dbReference>
<evidence type="ECO:0000256" key="7">
    <source>
        <dbReference type="ARBA" id="ARBA00022989"/>
    </source>
</evidence>
<feature type="domain" description="ABC transporter" evidence="11">
    <location>
        <begin position="375"/>
        <end position="608"/>
    </location>
</feature>
<dbReference type="InterPro" id="IPR039421">
    <property type="entry name" value="Type_1_exporter"/>
</dbReference>
<organism evidence="13 14">
    <name type="scientific">Tepiditoga spiralis</name>
    <dbReference type="NCBI Taxonomy" id="2108365"/>
    <lineage>
        <taxon>Bacteria</taxon>
        <taxon>Thermotogati</taxon>
        <taxon>Thermotogota</taxon>
        <taxon>Thermotogae</taxon>
        <taxon>Petrotogales</taxon>
        <taxon>Petrotogaceae</taxon>
        <taxon>Tepiditoga</taxon>
    </lineage>
</organism>
<evidence type="ECO:0000256" key="8">
    <source>
        <dbReference type="ARBA" id="ARBA00023136"/>
    </source>
</evidence>
<feature type="transmembrane region" description="Helical" evidence="10">
    <location>
        <begin position="200"/>
        <end position="217"/>
    </location>
</feature>
<dbReference type="SUPFAM" id="SSF90123">
    <property type="entry name" value="ABC transporter transmembrane region"/>
    <property type="match status" value="1"/>
</dbReference>
<dbReference type="FunFam" id="3.40.50.300:FF:000287">
    <property type="entry name" value="Multidrug ABC transporter ATP-binding protein"/>
    <property type="match status" value="1"/>
</dbReference>
<dbReference type="PROSITE" id="PS00211">
    <property type="entry name" value="ABC_TRANSPORTER_1"/>
    <property type="match status" value="1"/>
</dbReference>
<feature type="transmembrane region" description="Helical" evidence="10">
    <location>
        <begin position="36"/>
        <end position="63"/>
    </location>
</feature>
<evidence type="ECO:0000256" key="6">
    <source>
        <dbReference type="ARBA" id="ARBA00022840"/>
    </source>
</evidence>
<reference evidence="13 14" key="1">
    <citation type="submission" date="2018-06" db="EMBL/GenBank/DDBJ databases">
        <title>Genome sequencing of Oceanotoga sp. sy52.</title>
        <authorList>
            <person name="Mori K."/>
        </authorList>
    </citation>
    <scope>NUCLEOTIDE SEQUENCE [LARGE SCALE GENOMIC DNA]</scope>
    <source>
        <strain evidence="14">sy52</strain>
    </source>
</reference>
<dbReference type="RefSeq" id="WP_190614147.1">
    <property type="nucleotide sequence ID" value="NZ_AP018712.1"/>
</dbReference>
<keyword evidence="8 10" id="KW-0472">Membrane</keyword>
<evidence type="ECO:0000256" key="1">
    <source>
        <dbReference type="ARBA" id="ARBA00004651"/>
    </source>
</evidence>
<dbReference type="Pfam" id="PF00664">
    <property type="entry name" value="ABC_membrane"/>
    <property type="match status" value="1"/>
</dbReference>
<dbReference type="InterPro" id="IPR036640">
    <property type="entry name" value="ABC1_TM_sf"/>
</dbReference>
<protein>
    <submittedName>
        <fullName evidence="13">ABC transporter</fullName>
    </submittedName>
</protein>
<proteinExistence type="predicted"/>
<dbReference type="GO" id="GO:0016887">
    <property type="term" value="F:ATP hydrolysis activity"/>
    <property type="evidence" value="ECO:0007669"/>
    <property type="project" value="InterPro"/>
</dbReference>
<keyword evidence="4 10" id="KW-0812">Transmembrane</keyword>
<dbReference type="SUPFAM" id="SSF52540">
    <property type="entry name" value="P-loop containing nucleoside triphosphate hydrolases"/>
    <property type="match status" value="1"/>
</dbReference>
<gene>
    <name evidence="13" type="ORF">OSSY52_16880</name>
</gene>
<comment type="subcellular location">
    <subcellularLocation>
        <location evidence="1">Cell membrane</location>
        <topology evidence="1">Multi-pass membrane protein</topology>
    </subcellularLocation>
</comment>
<dbReference type="SMART" id="SM00382">
    <property type="entry name" value="AAA"/>
    <property type="match status" value="1"/>
</dbReference>
<evidence type="ECO:0000313" key="14">
    <source>
        <dbReference type="Proteomes" id="UP000516361"/>
    </source>
</evidence>
<evidence type="ECO:0000256" key="4">
    <source>
        <dbReference type="ARBA" id="ARBA00022692"/>
    </source>
</evidence>
<dbReference type="PANTHER" id="PTHR43394">
    <property type="entry name" value="ATP-DEPENDENT PERMEASE MDL1, MITOCHONDRIAL"/>
    <property type="match status" value="1"/>
</dbReference>
<feature type="transmembrane region" description="Helical" evidence="10">
    <location>
        <begin position="281"/>
        <end position="305"/>
    </location>
</feature>
<dbReference type="InterPro" id="IPR003593">
    <property type="entry name" value="AAA+_ATPase"/>
</dbReference>
<name>A0A7G1G9C4_9BACT</name>
<dbReference type="GO" id="GO:0015421">
    <property type="term" value="F:ABC-type oligopeptide transporter activity"/>
    <property type="evidence" value="ECO:0007669"/>
    <property type="project" value="TreeGrafter"/>
</dbReference>
<evidence type="ECO:0000256" key="2">
    <source>
        <dbReference type="ARBA" id="ARBA00022448"/>
    </source>
</evidence>
<dbReference type="PROSITE" id="PS50893">
    <property type="entry name" value="ABC_TRANSPORTER_2"/>
    <property type="match status" value="1"/>
</dbReference>
<dbReference type="InterPro" id="IPR003439">
    <property type="entry name" value="ABC_transporter-like_ATP-bd"/>
</dbReference>
<dbReference type="InterPro" id="IPR027417">
    <property type="entry name" value="P-loop_NTPase"/>
</dbReference>
<feature type="transmembrane region" description="Helical" evidence="10">
    <location>
        <begin position="177"/>
        <end position="194"/>
    </location>
</feature>
<dbReference type="EMBL" id="AP018712">
    <property type="protein sequence ID" value="BBE31547.1"/>
    <property type="molecule type" value="Genomic_DNA"/>
</dbReference>
<keyword evidence="7 10" id="KW-1133">Transmembrane helix</keyword>
<dbReference type="Gene3D" id="1.20.1560.10">
    <property type="entry name" value="ABC transporter type 1, transmembrane domain"/>
    <property type="match status" value="1"/>
</dbReference>
<evidence type="ECO:0000259" key="12">
    <source>
        <dbReference type="PROSITE" id="PS50929"/>
    </source>
</evidence>
<keyword evidence="14" id="KW-1185">Reference proteome</keyword>
<evidence type="ECO:0000256" key="10">
    <source>
        <dbReference type="SAM" id="Phobius"/>
    </source>
</evidence>
<feature type="domain" description="ABC transmembrane type-1" evidence="12">
    <location>
        <begin position="48"/>
        <end position="341"/>
    </location>
</feature>
<feature type="compositionally biased region" description="Gly residues" evidence="9">
    <location>
        <begin position="12"/>
        <end position="21"/>
    </location>
</feature>
<dbReference type="AlphaFoldDB" id="A0A7G1G9C4"/>
<evidence type="ECO:0000313" key="13">
    <source>
        <dbReference type="EMBL" id="BBE31547.1"/>
    </source>
</evidence>
<evidence type="ECO:0000259" key="11">
    <source>
        <dbReference type="PROSITE" id="PS50893"/>
    </source>
</evidence>
<evidence type="ECO:0000256" key="9">
    <source>
        <dbReference type="SAM" id="MobiDB-lite"/>
    </source>
</evidence>
<keyword evidence="3" id="KW-1003">Cell membrane</keyword>
<evidence type="ECO:0000256" key="3">
    <source>
        <dbReference type="ARBA" id="ARBA00022475"/>
    </source>
</evidence>
<dbReference type="PROSITE" id="PS50929">
    <property type="entry name" value="ABC_TM1F"/>
    <property type="match status" value="1"/>
</dbReference>
<feature type="region of interest" description="Disordered" evidence="9">
    <location>
        <begin position="1"/>
        <end position="23"/>
    </location>
</feature>
<dbReference type="PANTHER" id="PTHR43394:SF1">
    <property type="entry name" value="ATP-BINDING CASSETTE SUB-FAMILY B MEMBER 10, MITOCHONDRIAL"/>
    <property type="match status" value="1"/>
</dbReference>
<accession>A0A7G1G9C4</accession>
<dbReference type="Pfam" id="PF00005">
    <property type="entry name" value="ABC_tran"/>
    <property type="match status" value="1"/>
</dbReference>
<sequence>MSEKTQRRRGGFGHGPGGIMRGGEKAKNFKKTMKQLIAYLSPFKFSFIIVFIFAVLSTIFTIVGPKILGKATTKLFEGIMGKITGTGNGIDFAYIGNIILLLAGLYLISALFSYIQGWIMSSVSMKVTYKLRKEISEKINRLPLKYFDKTTQGEVLSRITNDVDTVSQTLNQSLTQLITSFTAVVGVLIMMLSISWQMTLIALAIIPVSFMLIIGIIKQSQKYFKQQQDYLGHVNGHIEEMYGGHIIMKTFNGEEKSIKKFDKYNNVLYGAAWKSQFLSGLMMPIMSFVGNLGYVAISVLGGYLASKKALEVGDIQAFIQYVRSFTQPITQLANISNILQQTAASSERVFEFLDEEEEIEEIKNPAKIPEVHTGVEFKNVHFGYTDKIVIKNFSTSVKAGQRIAIVGPTGAGKTTIVKLLMRFYDVNDGEILVDGNNIKNYKRNDLRSLFGMVLQDTWLYNGSIMDNIRYGRLDATNEEVIKAAKMAHVDSFVHNLPKGYDMILNEETSNISQGEKQLITIARAILADPKILILDEATSSVDTRTEVKIQKAMNNLMKDRTSFIIAHRLSTIRDADLILVMNEGDIVEQGKHKELLTRKGFYANLYNSQFENAEIS</sequence>
<dbReference type="KEGG" id="ocy:OSSY52_16880"/>
<dbReference type="GO" id="GO:0005524">
    <property type="term" value="F:ATP binding"/>
    <property type="evidence" value="ECO:0007669"/>
    <property type="project" value="UniProtKB-KW"/>
</dbReference>
<dbReference type="CDD" id="cd03254">
    <property type="entry name" value="ABCC_Glucan_exporter_like"/>
    <property type="match status" value="1"/>
</dbReference>
<dbReference type="InterPro" id="IPR017871">
    <property type="entry name" value="ABC_transporter-like_CS"/>
</dbReference>
<dbReference type="InterPro" id="IPR011527">
    <property type="entry name" value="ABC1_TM_dom"/>
</dbReference>
<keyword evidence="2" id="KW-0813">Transport</keyword>
<dbReference type="FunCoup" id="A0A7G1G9C4">
    <property type="interactions" value="256"/>
</dbReference>
<dbReference type="GO" id="GO:0005886">
    <property type="term" value="C:plasma membrane"/>
    <property type="evidence" value="ECO:0007669"/>
    <property type="project" value="UniProtKB-SubCell"/>
</dbReference>
<feature type="transmembrane region" description="Helical" evidence="10">
    <location>
        <begin position="92"/>
        <end position="115"/>
    </location>
</feature>
<keyword evidence="6" id="KW-0067">ATP-binding</keyword>
<dbReference type="Gene3D" id="3.40.50.300">
    <property type="entry name" value="P-loop containing nucleotide triphosphate hydrolases"/>
    <property type="match status" value="1"/>
</dbReference>